<name>A0ABS4XMD9_GLUPR</name>
<protein>
    <submittedName>
        <fullName evidence="1">Uncharacterized protein</fullName>
    </submittedName>
</protein>
<evidence type="ECO:0000313" key="2">
    <source>
        <dbReference type="Proteomes" id="UP001195422"/>
    </source>
</evidence>
<proteinExistence type="predicted"/>
<dbReference type="EMBL" id="JAGIOJ010000001">
    <property type="protein sequence ID" value="MBP2397664.1"/>
    <property type="molecule type" value="Genomic_DNA"/>
</dbReference>
<reference evidence="1 2" key="1">
    <citation type="submission" date="2021-03" db="EMBL/GenBank/DDBJ databases">
        <title>Sequencing the genomes of 1000 actinobacteria strains.</title>
        <authorList>
            <person name="Klenk H.-P."/>
        </authorList>
    </citation>
    <scope>NUCLEOTIDE SEQUENCE [LARGE SCALE GENOMIC DNA]</scope>
    <source>
        <strain evidence="1 2">DSM 20168</strain>
    </source>
</reference>
<dbReference type="Proteomes" id="UP001195422">
    <property type="component" value="Unassembled WGS sequence"/>
</dbReference>
<comment type="caution">
    <text evidence="1">The sequence shown here is derived from an EMBL/GenBank/DDBJ whole genome shotgun (WGS) entry which is preliminary data.</text>
</comment>
<sequence>MSEILGSREGRRHLANHGWVQGMPIVMAVPTEPINDVMGLISMHGRPALVAMLDNQLDVLKFLYISTPNSALCAVEVERDSTQIQDLFDRAEKNGLVTFRAKYWDASSVTHPVPVFGPSSESITYAHRFGA</sequence>
<organism evidence="1 2">
    <name type="scientific">Glutamicibacter protophormiae</name>
    <name type="common">Brevibacterium protophormiae</name>
    <dbReference type="NCBI Taxonomy" id="37930"/>
    <lineage>
        <taxon>Bacteria</taxon>
        <taxon>Bacillati</taxon>
        <taxon>Actinomycetota</taxon>
        <taxon>Actinomycetes</taxon>
        <taxon>Micrococcales</taxon>
        <taxon>Micrococcaceae</taxon>
        <taxon>Glutamicibacter</taxon>
    </lineage>
</organism>
<dbReference type="RefSeq" id="WP_229777328.1">
    <property type="nucleotide sequence ID" value="NZ_BMPH01000005.1"/>
</dbReference>
<keyword evidence="2" id="KW-1185">Reference proteome</keyword>
<accession>A0ABS4XMD9</accession>
<evidence type="ECO:0000313" key="1">
    <source>
        <dbReference type="EMBL" id="MBP2397664.1"/>
    </source>
</evidence>
<gene>
    <name evidence="1" type="ORF">JOF39_000745</name>
</gene>